<name>A0A218X401_PUNGR</name>
<reference evidence="3" key="1">
    <citation type="journal article" date="2017" name="Plant J.">
        <title>The pomegranate (Punica granatum L.) genome and the genomics of punicalagin biosynthesis.</title>
        <authorList>
            <person name="Qin G."/>
            <person name="Xu C."/>
            <person name="Ming R."/>
            <person name="Tang H."/>
            <person name="Guyot R."/>
            <person name="Kramer E.M."/>
            <person name="Hu Y."/>
            <person name="Yi X."/>
            <person name="Qi Y."/>
            <person name="Xu X."/>
            <person name="Gao Z."/>
            <person name="Pan H."/>
            <person name="Jian J."/>
            <person name="Tian Y."/>
            <person name="Yue Z."/>
            <person name="Xu Y."/>
        </authorList>
    </citation>
    <scope>NUCLEOTIDE SEQUENCE [LARGE SCALE GENOMIC DNA]</scope>
    <source>
        <strain evidence="3">cv. Dabenzi</strain>
    </source>
</reference>
<proteinExistence type="predicted"/>
<gene>
    <name evidence="2" type="ORF">CDL15_Pgr023129</name>
</gene>
<evidence type="ECO:0000313" key="2">
    <source>
        <dbReference type="EMBL" id="OWM79717.1"/>
    </source>
</evidence>
<evidence type="ECO:0000313" key="3">
    <source>
        <dbReference type="Proteomes" id="UP000197138"/>
    </source>
</evidence>
<dbReference type="EMBL" id="MTKT01002440">
    <property type="protein sequence ID" value="OWM79717.1"/>
    <property type="molecule type" value="Genomic_DNA"/>
</dbReference>
<dbReference type="Proteomes" id="UP000197138">
    <property type="component" value="Unassembled WGS sequence"/>
</dbReference>
<protein>
    <submittedName>
        <fullName evidence="2">Uncharacterized protein</fullName>
    </submittedName>
</protein>
<dbReference type="AlphaFoldDB" id="A0A218X401"/>
<organism evidence="2 3">
    <name type="scientific">Punica granatum</name>
    <name type="common">Pomegranate</name>
    <dbReference type="NCBI Taxonomy" id="22663"/>
    <lineage>
        <taxon>Eukaryota</taxon>
        <taxon>Viridiplantae</taxon>
        <taxon>Streptophyta</taxon>
        <taxon>Embryophyta</taxon>
        <taxon>Tracheophyta</taxon>
        <taxon>Spermatophyta</taxon>
        <taxon>Magnoliopsida</taxon>
        <taxon>eudicotyledons</taxon>
        <taxon>Gunneridae</taxon>
        <taxon>Pentapetalae</taxon>
        <taxon>rosids</taxon>
        <taxon>malvids</taxon>
        <taxon>Myrtales</taxon>
        <taxon>Lythraceae</taxon>
        <taxon>Punica</taxon>
    </lineage>
</organism>
<accession>A0A218X401</accession>
<feature type="region of interest" description="Disordered" evidence="1">
    <location>
        <begin position="1"/>
        <end position="60"/>
    </location>
</feature>
<evidence type="ECO:0000256" key="1">
    <source>
        <dbReference type="SAM" id="MobiDB-lite"/>
    </source>
</evidence>
<comment type="caution">
    <text evidence="2">The sequence shown here is derived from an EMBL/GenBank/DDBJ whole genome shotgun (WGS) entry which is preliminary data.</text>
</comment>
<feature type="compositionally biased region" description="Acidic residues" evidence="1">
    <location>
        <begin position="1"/>
        <end position="14"/>
    </location>
</feature>
<sequence>MKEAVEAEDDNNDDGGDKLHGRRRENRTESLTPDHVSARLGFGSTSHRSKLTFSGEISPR</sequence>